<dbReference type="InterPro" id="IPR040683">
    <property type="entry name" value="CshA_NR2"/>
</dbReference>
<organism evidence="6 7">
    <name type="scientific">Glycomyces buryatensis</name>
    <dbReference type="NCBI Taxonomy" id="2570927"/>
    <lineage>
        <taxon>Bacteria</taxon>
        <taxon>Bacillati</taxon>
        <taxon>Actinomycetota</taxon>
        <taxon>Actinomycetes</taxon>
        <taxon>Glycomycetales</taxon>
        <taxon>Glycomycetaceae</taxon>
        <taxon>Glycomyces</taxon>
    </lineage>
</organism>
<dbReference type="InterPro" id="IPR048834">
    <property type="entry name" value="SpaA_pre-album"/>
</dbReference>
<dbReference type="PROSITE" id="PS51318">
    <property type="entry name" value="TAT"/>
    <property type="match status" value="1"/>
</dbReference>
<evidence type="ECO:0000256" key="2">
    <source>
        <dbReference type="SAM" id="Phobius"/>
    </source>
</evidence>
<keyword evidence="7" id="KW-1185">Reference proteome</keyword>
<gene>
    <name evidence="6" type="ORF">FAB82_13850</name>
</gene>
<feature type="transmembrane region" description="Helical" evidence="2">
    <location>
        <begin position="411"/>
        <end position="431"/>
    </location>
</feature>
<dbReference type="NCBIfam" id="TIGR01167">
    <property type="entry name" value="LPXTG_anchor"/>
    <property type="match status" value="1"/>
</dbReference>
<evidence type="ECO:0000256" key="3">
    <source>
        <dbReference type="SAM" id="SignalP"/>
    </source>
</evidence>
<proteinExistence type="predicted"/>
<reference evidence="7" key="1">
    <citation type="submission" date="2019-04" db="EMBL/GenBank/DDBJ databases">
        <title>Nocardioides xinjiangensis sp. nov.</title>
        <authorList>
            <person name="Liu S."/>
        </authorList>
    </citation>
    <scope>NUCLEOTIDE SEQUENCE [LARGE SCALE GENOMIC DNA]</scope>
    <source>
        <strain evidence="7">18</strain>
    </source>
</reference>
<reference evidence="6 7" key="2">
    <citation type="submission" date="2019-05" db="EMBL/GenBank/DDBJ databases">
        <title>Glycomyces buryatensis sp. nov.</title>
        <authorList>
            <person name="Nikitina E."/>
        </authorList>
    </citation>
    <scope>NUCLEOTIDE SEQUENCE [LARGE SCALE GENOMIC DNA]</scope>
    <source>
        <strain evidence="6 7">18</strain>
    </source>
</reference>
<keyword evidence="2" id="KW-0472">Membrane</keyword>
<keyword evidence="2" id="KW-1133">Transmembrane helix</keyword>
<evidence type="ECO:0000313" key="6">
    <source>
        <dbReference type="EMBL" id="THV40928.1"/>
    </source>
</evidence>
<evidence type="ECO:0000256" key="1">
    <source>
        <dbReference type="SAM" id="MobiDB-lite"/>
    </source>
</evidence>
<dbReference type="Pfam" id="PF20674">
    <property type="entry name" value="SpaA_3"/>
    <property type="match status" value="1"/>
</dbReference>
<protein>
    <submittedName>
        <fullName evidence="6">LPXTG cell wall anchor domain-containing protein</fullName>
    </submittedName>
</protein>
<evidence type="ECO:0000313" key="7">
    <source>
        <dbReference type="Proteomes" id="UP000308760"/>
    </source>
</evidence>
<feature type="domain" description="Surface adhesin CshA non-repetitive" evidence="4">
    <location>
        <begin position="54"/>
        <end position="260"/>
    </location>
</feature>
<dbReference type="Proteomes" id="UP000308760">
    <property type="component" value="Unassembled WGS sequence"/>
</dbReference>
<name>A0A4S8Q9C2_9ACTN</name>
<dbReference type="OrthoDB" id="134475at2"/>
<feature type="signal peptide" evidence="3">
    <location>
        <begin position="1"/>
        <end position="25"/>
    </location>
</feature>
<feature type="chain" id="PRO_5020493919" evidence="3">
    <location>
        <begin position="26"/>
        <end position="439"/>
    </location>
</feature>
<dbReference type="InterPro" id="IPR006311">
    <property type="entry name" value="TAT_signal"/>
</dbReference>
<feature type="compositionally biased region" description="Low complexity" evidence="1">
    <location>
        <begin position="395"/>
        <end position="406"/>
    </location>
</feature>
<sequence>MRPGKRRAAMLAGLLAASAVAVAQAANPPASAQPSEQADANGCGFGTGGPNAETICWIDMSSFDFTQATTTGQDMEIDLGGGITIEFTLNLAPGDDGLRPVDATPVPTWSGAVIGNHAYLDTPGSPAFYQQTGDATSSGFSLNRFTMDNITVSRNGVTTTSGYSFVMADAESTNGGEGFTYTSSDPLVSLAQITPDGFHEACNQELTGLGTTSVTCRGSEPRGGAGVLVVTTEDPTEVGVELLNRNGIAGSRQGVMFGVMIAMVDVGKTVENRASDSDNFRVQAVDDSDGSVVASAETGSADSAESGPQPILTSVAGNQVVFSETMTGDSGPDVYDRSWTCTRNGTEVDPAEITGDPTSESVELTVNTGDLVECDVTNTGPEPVDPGDGGGGYDGDPAGADGGELPQTGNGWIPIAALTGLALAVIGIVLARRVTRKVW</sequence>
<feature type="domain" description="SpaA-like prealbumin fold" evidence="5">
    <location>
        <begin position="265"/>
        <end position="379"/>
    </location>
</feature>
<keyword evidence="2" id="KW-0812">Transmembrane</keyword>
<dbReference type="EMBL" id="STGY01000054">
    <property type="protein sequence ID" value="THV40928.1"/>
    <property type="molecule type" value="Genomic_DNA"/>
</dbReference>
<feature type="region of interest" description="Disordered" evidence="1">
    <location>
        <begin position="376"/>
        <end position="406"/>
    </location>
</feature>
<dbReference type="AlphaFoldDB" id="A0A4S8Q9C2"/>
<accession>A0A4S8Q9C2</accession>
<evidence type="ECO:0000259" key="5">
    <source>
        <dbReference type="Pfam" id="PF20674"/>
    </source>
</evidence>
<evidence type="ECO:0000259" key="4">
    <source>
        <dbReference type="Pfam" id="PF18651"/>
    </source>
</evidence>
<keyword evidence="3" id="KW-0732">Signal</keyword>
<dbReference type="Pfam" id="PF18651">
    <property type="entry name" value="CshA_NR2"/>
    <property type="match status" value="1"/>
</dbReference>
<comment type="caution">
    <text evidence="6">The sequence shown here is derived from an EMBL/GenBank/DDBJ whole genome shotgun (WGS) entry which is preliminary data.</text>
</comment>